<dbReference type="AlphaFoldDB" id="X1VQE6"/>
<protein>
    <recommendedName>
        <fullName evidence="1">Carbohydrate kinase PfkB domain-containing protein</fullName>
    </recommendedName>
</protein>
<dbReference type="InterPro" id="IPR029056">
    <property type="entry name" value="Ribokinase-like"/>
</dbReference>
<dbReference type="EMBL" id="BARW01041102">
    <property type="protein sequence ID" value="GAJ22472.1"/>
    <property type="molecule type" value="Genomic_DNA"/>
</dbReference>
<proteinExistence type="predicted"/>
<name>X1VQE6_9ZZZZ</name>
<feature type="non-terminal residue" evidence="2">
    <location>
        <position position="64"/>
    </location>
</feature>
<dbReference type="Pfam" id="PF00294">
    <property type="entry name" value="PfkB"/>
    <property type="match status" value="1"/>
</dbReference>
<gene>
    <name evidence="2" type="ORF">S12H4_61741</name>
</gene>
<reference evidence="2" key="1">
    <citation type="journal article" date="2014" name="Front. Microbiol.">
        <title>High frequency of phylogenetically diverse reductive dehalogenase-homologous genes in deep subseafloor sedimentary metagenomes.</title>
        <authorList>
            <person name="Kawai M."/>
            <person name="Futagami T."/>
            <person name="Toyoda A."/>
            <person name="Takaki Y."/>
            <person name="Nishi S."/>
            <person name="Hori S."/>
            <person name="Arai W."/>
            <person name="Tsubouchi T."/>
            <person name="Morono Y."/>
            <person name="Uchiyama I."/>
            <person name="Ito T."/>
            <person name="Fujiyama A."/>
            <person name="Inagaki F."/>
            <person name="Takami H."/>
        </authorList>
    </citation>
    <scope>NUCLEOTIDE SEQUENCE</scope>
    <source>
        <strain evidence="2">Expedition CK06-06</strain>
    </source>
</reference>
<dbReference type="InterPro" id="IPR011611">
    <property type="entry name" value="PfkB_dom"/>
</dbReference>
<organism evidence="2">
    <name type="scientific">marine sediment metagenome</name>
    <dbReference type="NCBI Taxonomy" id="412755"/>
    <lineage>
        <taxon>unclassified sequences</taxon>
        <taxon>metagenomes</taxon>
        <taxon>ecological metagenomes</taxon>
    </lineage>
</organism>
<dbReference type="SUPFAM" id="SSF53613">
    <property type="entry name" value="Ribokinase-like"/>
    <property type="match status" value="1"/>
</dbReference>
<evidence type="ECO:0000313" key="2">
    <source>
        <dbReference type="EMBL" id="GAJ22472.1"/>
    </source>
</evidence>
<comment type="caution">
    <text evidence="2">The sequence shown here is derived from an EMBL/GenBank/DDBJ whole genome shotgun (WGS) entry which is preliminary data.</text>
</comment>
<dbReference type="Gene3D" id="3.40.1190.20">
    <property type="match status" value="1"/>
</dbReference>
<evidence type="ECO:0000259" key="1">
    <source>
        <dbReference type="Pfam" id="PF00294"/>
    </source>
</evidence>
<sequence length="64" mass="6622">MSNIEVVGLGALNIDHLYRVERILDDGEAVVNEAKSFPGGSAANTIYGLAKLGVNTGYTGVVGD</sequence>
<accession>X1VQE6</accession>
<feature type="domain" description="Carbohydrate kinase PfkB" evidence="1">
    <location>
        <begin position="5"/>
        <end position="64"/>
    </location>
</feature>